<dbReference type="PANTHER" id="PTHR31286">
    <property type="entry name" value="GLYCINE-RICH CELL WALL STRUCTURAL PROTEIN 1.8-LIKE"/>
    <property type="match status" value="1"/>
</dbReference>
<dbReference type="Proteomes" id="UP001141552">
    <property type="component" value="Unassembled WGS sequence"/>
</dbReference>
<gene>
    <name evidence="3" type="ORF">Tsubulata_038095</name>
</gene>
<dbReference type="PANTHER" id="PTHR31286:SF99">
    <property type="entry name" value="DUF4283 DOMAIN-CONTAINING PROTEIN"/>
    <property type="match status" value="1"/>
</dbReference>
<dbReference type="EMBL" id="JAKUCV010003937">
    <property type="protein sequence ID" value="KAJ4837111.1"/>
    <property type="molecule type" value="Genomic_DNA"/>
</dbReference>
<evidence type="ECO:0000313" key="4">
    <source>
        <dbReference type="Proteomes" id="UP001141552"/>
    </source>
</evidence>
<comment type="caution">
    <text evidence="3">The sequence shown here is derived from an EMBL/GenBank/DDBJ whole genome shotgun (WGS) entry which is preliminary data.</text>
</comment>
<accession>A0A9Q0FVG6</accession>
<reference evidence="3" key="2">
    <citation type="journal article" date="2023" name="Plants (Basel)">
        <title>Annotation of the Turnera subulata (Passifloraceae) Draft Genome Reveals the S-Locus Evolved after the Divergence of Turneroideae from Passifloroideae in a Stepwise Manner.</title>
        <authorList>
            <person name="Henning P.M."/>
            <person name="Roalson E.H."/>
            <person name="Mir W."/>
            <person name="McCubbin A.G."/>
            <person name="Shore J.S."/>
        </authorList>
    </citation>
    <scope>NUCLEOTIDE SEQUENCE</scope>
    <source>
        <strain evidence="3">F60SS</strain>
    </source>
</reference>
<feature type="region of interest" description="Disordered" evidence="1">
    <location>
        <begin position="166"/>
        <end position="326"/>
    </location>
</feature>
<dbReference type="InterPro" id="IPR025558">
    <property type="entry name" value="DUF4283"/>
</dbReference>
<feature type="compositionally biased region" description="Basic and acidic residues" evidence="1">
    <location>
        <begin position="209"/>
        <end position="220"/>
    </location>
</feature>
<sequence length="422" mass="46843">MLWKPTGSYQIIDLVNNYFVARFANDVDYENVLLNGPWVVYGHAIYVQPWTDNFRPSTDTIKHVVVWVQFPDYPLGRYHSRILRTLGNLVGRTVKIDSNTTQSKRGKFAKVAVAVDLSKPLKDAVYLQKKQIRVCYEGLPPICQTCGLIGHNPSLCPLIQCNSEQTNQPQSESSLPTNTAIHDLPPRIPASPQPAATPKNLGDWVNVPIKERKPLRKPMEPRVVNQQTRDGPSGSRFDVLADTPAANPFSPPQGQTQSYSPPNPPSVFNAIHFKAHPKTNNRRGAVPRKNLASTKPGQTAQTPPAPNQSQPNRIPLSDVSNNVDRPSLDIYQKNSSLQTESQKPSQAPTLQLNTTTKSKTALASPSNHTVINLDKAQHKTIVTPPPPATTLYRKPPVPMTQTYTQQVPAPINMSHKLFHLNY</sequence>
<reference evidence="3" key="1">
    <citation type="submission" date="2022-02" db="EMBL/GenBank/DDBJ databases">
        <authorList>
            <person name="Henning P.M."/>
            <person name="McCubbin A.G."/>
            <person name="Shore J.S."/>
        </authorList>
    </citation>
    <scope>NUCLEOTIDE SEQUENCE</scope>
    <source>
        <strain evidence="3">F60SS</strain>
        <tissue evidence="3">Leaves</tissue>
    </source>
</reference>
<organism evidence="3 4">
    <name type="scientific">Turnera subulata</name>
    <dbReference type="NCBI Taxonomy" id="218843"/>
    <lineage>
        <taxon>Eukaryota</taxon>
        <taxon>Viridiplantae</taxon>
        <taxon>Streptophyta</taxon>
        <taxon>Embryophyta</taxon>
        <taxon>Tracheophyta</taxon>
        <taxon>Spermatophyta</taxon>
        <taxon>Magnoliopsida</taxon>
        <taxon>eudicotyledons</taxon>
        <taxon>Gunneridae</taxon>
        <taxon>Pentapetalae</taxon>
        <taxon>rosids</taxon>
        <taxon>fabids</taxon>
        <taxon>Malpighiales</taxon>
        <taxon>Passifloraceae</taxon>
        <taxon>Turnera</taxon>
    </lineage>
</organism>
<name>A0A9Q0FVG6_9ROSI</name>
<evidence type="ECO:0000313" key="3">
    <source>
        <dbReference type="EMBL" id="KAJ4837111.1"/>
    </source>
</evidence>
<dbReference type="InterPro" id="IPR040256">
    <property type="entry name" value="At4g02000-like"/>
</dbReference>
<keyword evidence="4" id="KW-1185">Reference proteome</keyword>
<dbReference type="Pfam" id="PF14111">
    <property type="entry name" value="DUF4283"/>
    <property type="match status" value="1"/>
</dbReference>
<protein>
    <recommendedName>
        <fullName evidence="2">DUF4283 domain-containing protein</fullName>
    </recommendedName>
</protein>
<feature type="compositionally biased region" description="Polar residues" evidence="1">
    <location>
        <begin position="166"/>
        <end position="180"/>
    </location>
</feature>
<evidence type="ECO:0000259" key="2">
    <source>
        <dbReference type="Pfam" id="PF14111"/>
    </source>
</evidence>
<feature type="compositionally biased region" description="Polar residues" evidence="1">
    <location>
        <begin position="291"/>
        <end position="324"/>
    </location>
</feature>
<proteinExistence type="predicted"/>
<evidence type="ECO:0000256" key="1">
    <source>
        <dbReference type="SAM" id="MobiDB-lite"/>
    </source>
</evidence>
<feature type="domain" description="DUF4283" evidence="2">
    <location>
        <begin position="2"/>
        <end position="57"/>
    </location>
</feature>
<dbReference type="OrthoDB" id="1939300at2759"/>
<dbReference type="AlphaFoldDB" id="A0A9Q0FVG6"/>